<gene>
    <name evidence="2" type="ORF">PXEA_LOCUS4709</name>
</gene>
<feature type="compositionally biased region" description="Polar residues" evidence="1">
    <location>
        <begin position="162"/>
        <end position="182"/>
    </location>
</feature>
<dbReference type="AlphaFoldDB" id="A0A3S4ZGY2"/>
<comment type="caution">
    <text evidence="2">The sequence shown here is derived from an EMBL/GenBank/DDBJ whole genome shotgun (WGS) entry which is preliminary data.</text>
</comment>
<evidence type="ECO:0000313" key="3">
    <source>
        <dbReference type="Proteomes" id="UP000784294"/>
    </source>
</evidence>
<feature type="region of interest" description="Disordered" evidence="1">
    <location>
        <begin position="155"/>
        <end position="198"/>
    </location>
</feature>
<evidence type="ECO:0000256" key="1">
    <source>
        <dbReference type="SAM" id="MobiDB-lite"/>
    </source>
</evidence>
<keyword evidence="3" id="KW-1185">Reference proteome</keyword>
<accession>A0A3S4ZGY2</accession>
<name>A0A3S4ZGY2_9PLAT</name>
<evidence type="ECO:0000313" key="2">
    <source>
        <dbReference type="EMBL" id="VEL11269.1"/>
    </source>
</evidence>
<dbReference type="Proteomes" id="UP000784294">
    <property type="component" value="Unassembled WGS sequence"/>
</dbReference>
<proteinExistence type="predicted"/>
<dbReference type="OrthoDB" id="6238847at2759"/>
<sequence length="214" mass="23176">MSSDSTHFCSLDNVVNGNSDICAVDLSNPEAKYAKSHISSSISSSVTSPFTSPDSIKLLSETLVNPITQNNNDSHPDKNFNSDCYCPFPVTPTTEIKVSHLNNNDTHKSSCDNDGTALLALPLISPAKNKSTPLTGNAISLPINTSMLRTVNGTKLKKSKKSTPANHSKSPSNVIKKSNFRGTSEEENEVDPNFKPPEIDVSSEKYSVFTFIMH</sequence>
<dbReference type="EMBL" id="CAAALY010011323">
    <property type="protein sequence ID" value="VEL11269.1"/>
    <property type="molecule type" value="Genomic_DNA"/>
</dbReference>
<organism evidence="2 3">
    <name type="scientific">Protopolystoma xenopodis</name>
    <dbReference type="NCBI Taxonomy" id="117903"/>
    <lineage>
        <taxon>Eukaryota</taxon>
        <taxon>Metazoa</taxon>
        <taxon>Spiralia</taxon>
        <taxon>Lophotrochozoa</taxon>
        <taxon>Platyhelminthes</taxon>
        <taxon>Monogenea</taxon>
        <taxon>Polyopisthocotylea</taxon>
        <taxon>Polystomatidea</taxon>
        <taxon>Polystomatidae</taxon>
        <taxon>Protopolystoma</taxon>
    </lineage>
</organism>
<protein>
    <submittedName>
        <fullName evidence="2">Uncharacterized protein</fullName>
    </submittedName>
</protein>
<reference evidence="2" key="1">
    <citation type="submission" date="2018-11" db="EMBL/GenBank/DDBJ databases">
        <authorList>
            <consortium name="Pathogen Informatics"/>
        </authorList>
    </citation>
    <scope>NUCLEOTIDE SEQUENCE</scope>
</reference>